<evidence type="ECO:0000313" key="7">
    <source>
        <dbReference type="EMBL" id="AAF01809.1"/>
    </source>
</evidence>
<keyword evidence="3 7" id="KW-0808">Transferase</keyword>
<dbReference type="Gene3D" id="3.40.50.2000">
    <property type="entry name" value="Glycogen Phosphorylase B"/>
    <property type="match status" value="2"/>
</dbReference>
<dbReference type="PANTHER" id="PTHR48050:SF13">
    <property type="entry name" value="STEROL 3-BETA-GLUCOSYLTRANSFERASE UGT80A2"/>
    <property type="match status" value="1"/>
</dbReference>
<dbReference type="EMBL" id="AF187532">
    <property type="protein sequence ID" value="AAF01809.1"/>
    <property type="molecule type" value="Genomic_DNA"/>
</dbReference>
<protein>
    <submittedName>
        <fullName evidence="8">Activator-dependent family glycosyltransferase</fullName>
    </submittedName>
    <submittedName>
        <fullName evidence="7">Putative glycosyl transferase</fullName>
    </submittedName>
</protein>
<dbReference type="Pfam" id="PF21036">
    <property type="entry name" value="EryCIII-like_N"/>
    <property type="match status" value="1"/>
</dbReference>
<dbReference type="GO" id="GO:0017000">
    <property type="term" value="P:antibiotic biosynthetic process"/>
    <property type="evidence" value="ECO:0007669"/>
    <property type="project" value="UniProtKB-KW"/>
</dbReference>
<dbReference type="GO" id="GO:0016758">
    <property type="term" value="F:hexosyltransferase activity"/>
    <property type="evidence" value="ECO:0007669"/>
    <property type="project" value="UniProtKB-ARBA"/>
</dbReference>
<accession>Q9RN63</accession>
<sequence length="432" mass="47282">MRVLLTSFAMDAHFCTAVPLAWALRSAGHEVRVAGQPALTSTITGAGLTAVPVGRDHTHGSLLGRVGSDILALHDEADYLEARHDALGFEFLKGHNTVMSALFYSQINNDSMVDDLVDFARHWRPDLVVWEPFTFAGAVAARASGAAHARLLSFPDLFLSTRRLFLERMARQEPEHHDDTLAEWLDWTLGRHGHSFDEEIVTGQWSIDQTPAPVRLDAGGPTVPMRYVPYSGLVPTVVPDWLRRPPERPRVLVTLGITSRRVKSFLAVSVDDLFEAVAGLGVEVVATLDADQRELLGRVPDHFRIVEHVPLDAVLPTCSAIVHHGGAGTWSTAAVYGVPQVSLGSMWDHFYRARRLEELGAGLRLPSGELTAEGLRTRLERVLGEPSFGTAAQALSDTIAAEPSPSEVVPVLEELTGRHRPGTREPFRALRA</sequence>
<dbReference type="InterPro" id="IPR030953">
    <property type="entry name" value="Glycosyl_450act"/>
</dbReference>
<proteinExistence type="inferred from homology"/>
<reference evidence="8" key="5">
    <citation type="submission" date="2024-09" db="EMBL/GenBank/DDBJ databases">
        <authorList>
            <person name="Sun Q."/>
            <person name="Mori K."/>
        </authorList>
    </citation>
    <scope>NUCLEOTIDE SEQUENCE</scope>
    <source>
        <strain evidence="8">CGMCC 4.1442</strain>
    </source>
</reference>
<dbReference type="InterPro" id="IPR010610">
    <property type="entry name" value="EryCIII-like_C"/>
</dbReference>
<keyword evidence="2" id="KW-0328">Glycosyltransferase</keyword>
<keyword evidence="4" id="KW-0045">Antibiotic biosynthesis</keyword>
<dbReference type="Proteomes" id="UP001596065">
    <property type="component" value="Unassembled WGS sequence"/>
</dbReference>
<reference evidence="8" key="3">
    <citation type="journal article" date="2014" name="Int. J. Syst. Evol. Microbiol.">
        <title>Complete genome of a new Firmicutes species belonging to the dominant human colonic microbiota ('Ruminococcus bicirculans') reveals two chromosomes and a selective capacity to utilize plant glucans.</title>
        <authorList>
            <consortium name="NISC Comparative Sequencing Program"/>
            <person name="Wegmann U."/>
            <person name="Louis P."/>
            <person name="Goesmann A."/>
            <person name="Henrissat B."/>
            <person name="Duncan S.H."/>
            <person name="Flint H.J."/>
        </authorList>
    </citation>
    <scope>NUCLEOTIDE SEQUENCE</scope>
    <source>
        <strain evidence="8">CGMCC 4.1442</strain>
    </source>
</reference>
<feature type="domain" description="Erythromycin biosynthesis protein CIII-like C-terminal" evidence="5">
    <location>
        <begin position="273"/>
        <end position="415"/>
    </location>
</feature>
<feature type="domain" description="Erythromycin biosynthesis protein CIII-like N-terminal" evidence="6">
    <location>
        <begin position="22"/>
        <end position="256"/>
    </location>
</feature>
<reference evidence="7" key="2">
    <citation type="journal article" date="2000" name="Antimicrob. Agents Chemother.">
        <title>Identification of a cyclase gene dictating the C-9 stereochemistry of anthracyclines from Streptomyces nogalater.</title>
        <authorList>
            <person name="Torkkell S."/>
            <person name="Kunnari T."/>
            <person name="Palmu K."/>
            <person name="Hakala J."/>
            <person name="Mantsala P."/>
            <person name="Ylihonko K."/>
        </authorList>
    </citation>
    <scope>NUCLEOTIDE SEQUENCE</scope>
    <source>
        <strain evidence="7">ATCC27451</strain>
    </source>
</reference>
<dbReference type="CDD" id="cd03784">
    <property type="entry name" value="GT1_Gtf-like"/>
    <property type="match status" value="1"/>
</dbReference>
<dbReference type="Pfam" id="PF06722">
    <property type="entry name" value="EryCIII-like_C"/>
    <property type="match status" value="1"/>
</dbReference>
<evidence type="ECO:0000256" key="2">
    <source>
        <dbReference type="ARBA" id="ARBA00022676"/>
    </source>
</evidence>
<comment type="similarity">
    <text evidence="1">Belongs to the glycosyltransferase 28 family.</text>
</comment>
<evidence type="ECO:0000259" key="5">
    <source>
        <dbReference type="Pfam" id="PF06722"/>
    </source>
</evidence>
<evidence type="ECO:0000313" key="9">
    <source>
        <dbReference type="Proteomes" id="UP001596065"/>
    </source>
</evidence>
<dbReference type="PANTHER" id="PTHR48050">
    <property type="entry name" value="STEROL 3-BETA-GLUCOSYLTRANSFERASE"/>
    <property type="match status" value="1"/>
</dbReference>
<evidence type="ECO:0000259" key="6">
    <source>
        <dbReference type="Pfam" id="PF21036"/>
    </source>
</evidence>
<dbReference type="InterPro" id="IPR002213">
    <property type="entry name" value="UDP_glucos_trans"/>
</dbReference>
<dbReference type="SUPFAM" id="SSF53756">
    <property type="entry name" value="UDP-Glycosyltransferase/glycogen phosphorylase"/>
    <property type="match status" value="1"/>
</dbReference>
<evidence type="ECO:0000313" key="8">
    <source>
        <dbReference type="EMBL" id="MFC5656183.1"/>
    </source>
</evidence>
<gene>
    <name evidence="7" type="primary">snogE</name>
    <name evidence="8" type="ORF">ACFP3J_11880</name>
</gene>
<reference evidence="7" key="1">
    <citation type="journal article" date="1997" name="Mol. Gen. Genet.">
        <title>Characterization of Streptomyces nogalater genes encoding enzymes involved in glycosylation steps in nogalamycin biosynthesis.</title>
        <authorList>
            <person name="Torkkell S."/>
            <person name="Ylihonko K."/>
            <person name="Hakala J."/>
            <person name="Skurnik M."/>
            <person name="Mantsala P."/>
        </authorList>
    </citation>
    <scope>NUCLEOTIDE SEQUENCE</scope>
    <source>
        <strain evidence="7">ATCC27451</strain>
    </source>
</reference>
<dbReference type="CAZy" id="GT1">
    <property type="family name" value="Glycosyltransferase Family 1"/>
</dbReference>
<evidence type="ECO:0000256" key="3">
    <source>
        <dbReference type="ARBA" id="ARBA00022679"/>
    </source>
</evidence>
<dbReference type="GO" id="GO:0008194">
    <property type="term" value="F:UDP-glycosyltransferase activity"/>
    <property type="evidence" value="ECO:0007669"/>
    <property type="project" value="InterPro"/>
</dbReference>
<name>Q9RN63_STRNO</name>
<dbReference type="InterPro" id="IPR050426">
    <property type="entry name" value="Glycosyltransferase_28"/>
</dbReference>
<reference evidence="9" key="4">
    <citation type="journal article" date="2019" name="Int. J. Syst. Evol. Microbiol.">
        <title>The Global Catalogue of Microorganisms (GCM) 10K type strain sequencing project: providing services to taxonomists for standard genome sequencing and annotation.</title>
        <authorList>
            <consortium name="The Broad Institute Genomics Platform"/>
            <consortium name="The Broad Institute Genome Sequencing Center for Infectious Disease"/>
            <person name="Wu L."/>
            <person name="Ma J."/>
        </authorList>
    </citation>
    <scope>NUCLEOTIDE SEQUENCE [LARGE SCALE GENOMIC DNA]</scope>
    <source>
        <strain evidence="9">KCTC 5701</strain>
    </source>
</reference>
<dbReference type="InterPro" id="IPR048284">
    <property type="entry name" value="EryCIII-like_N"/>
</dbReference>
<evidence type="ECO:0000256" key="4">
    <source>
        <dbReference type="ARBA" id="ARBA00023194"/>
    </source>
</evidence>
<dbReference type="RefSeq" id="WP_344346058.1">
    <property type="nucleotide sequence ID" value="NZ_BAAASM010000002.1"/>
</dbReference>
<keyword evidence="9" id="KW-1185">Reference proteome</keyword>
<dbReference type="EMBL" id="JBHSOE010000015">
    <property type="protein sequence ID" value="MFC5656183.1"/>
    <property type="molecule type" value="Genomic_DNA"/>
</dbReference>
<dbReference type="FunFam" id="3.40.50.2000:FF:000072">
    <property type="entry name" value="Glycosyl transferase"/>
    <property type="match status" value="1"/>
</dbReference>
<dbReference type="NCBIfam" id="TIGR04516">
    <property type="entry name" value="glycosyl_450act"/>
    <property type="match status" value="1"/>
</dbReference>
<organism evidence="7">
    <name type="scientific">Streptomyces nogalater</name>
    <dbReference type="NCBI Taxonomy" id="38314"/>
    <lineage>
        <taxon>Bacteria</taxon>
        <taxon>Bacillati</taxon>
        <taxon>Actinomycetota</taxon>
        <taxon>Actinomycetes</taxon>
        <taxon>Kitasatosporales</taxon>
        <taxon>Streptomycetaceae</taxon>
        <taxon>Streptomyces</taxon>
    </lineage>
</organism>
<dbReference type="AlphaFoldDB" id="Q9RN63"/>
<evidence type="ECO:0000256" key="1">
    <source>
        <dbReference type="ARBA" id="ARBA00006962"/>
    </source>
</evidence>